<organism evidence="1 2">
    <name type="scientific">Streptomyces lanatus</name>
    <dbReference type="NCBI Taxonomy" id="66900"/>
    <lineage>
        <taxon>Bacteria</taxon>
        <taxon>Bacillati</taxon>
        <taxon>Actinomycetota</taxon>
        <taxon>Actinomycetes</taxon>
        <taxon>Kitasatosporales</taxon>
        <taxon>Streptomycetaceae</taxon>
        <taxon>Streptomyces</taxon>
    </lineage>
</organism>
<dbReference type="RefSeq" id="WP_190075172.1">
    <property type="nucleotide sequence ID" value="NZ_BNBM01000023.1"/>
</dbReference>
<gene>
    <name evidence="1" type="ORF">ABT384_38100</name>
</gene>
<accession>A0ABV1Y3L8</accession>
<evidence type="ECO:0000313" key="1">
    <source>
        <dbReference type="EMBL" id="MER7378442.1"/>
    </source>
</evidence>
<dbReference type="Proteomes" id="UP001486207">
    <property type="component" value="Unassembled WGS sequence"/>
</dbReference>
<reference evidence="1 2" key="1">
    <citation type="submission" date="2024-06" db="EMBL/GenBank/DDBJ databases">
        <title>The Natural Products Discovery Center: Release of the First 8490 Sequenced Strains for Exploring Actinobacteria Biosynthetic Diversity.</title>
        <authorList>
            <person name="Kalkreuter E."/>
            <person name="Kautsar S.A."/>
            <person name="Yang D."/>
            <person name="Bader C.D."/>
            <person name="Teijaro C.N."/>
            <person name="Fluegel L."/>
            <person name="Davis C.M."/>
            <person name="Simpson J.R."/>
            <person name="Lauterbach L."/>
            <person name="Steele A.D."/>
            <person name="Gui C."/>
            <person name="Meng S."/>
            <person name="Li G."/>
            <person name="Viehrig K."/>
            <person name="Ye F."/>
            <person name="Su P."/>
            <person name="Kiefer A.F."/>
            <person name="Nichols A."/>
            <person name="Cepeda A.J."/>
            <person name="Yan W."/>
            <person name="Fan B."/>
            <person name="Jiang Y."/>
            <person name="Adhikari A."/>
            <person name="Zheng C.-J."/>
            <person name="Schuster L."/>
            <person name="Cowan T.M."/>
            <person name="Smanski M.J."/>
            <person name="Chevrette M.G."/>
            <person name="De Carvalho L.P.S."/>
            <person name="Shen B."/>
        </authorList>
    </citation>
    <scope>NUCLEOTIDE SEQUENCE [LARGE SCALE GENOMIC DNA]</scope>
    <source>
        <strain evidence="1 2">NPDC000155</strain>
    </source>
</reference>
<keyword evidence="2" id="KW-1185">Reference proteome</keyword>
<proteinExistence type="predicted"/>
<evidence type="ECO:0000313" key="2">
    <source>
        <dbReference type="Proteomes" id="UP001486207"/>
    </source>
</evidence>
<sequence length="1100" mass="117654">MTVANDSAGGAAGSTGFTVSAELSMALTAQGPHGERALNLLRDAAAVLSDPGRWNAPYEVAQSCCRGAIDSILNLAPNDIEGIEAARGTVTDAAKAAVDVWRADDQVTDGLLDALAAAVDALRAEENNPGGRRVRQIAHLVQELTRQEMGLAEAEAVRNSWTRFYRDTSGVLHGSGATPGESRVRFEGVVAAFEQLFLGLPERADRLRQLALSEQPSPQDAAEIASMSDPRAGSYFFRAAVSRHWLGLLPLDRLLPETSRWPALPYLRRQIAADAPQVCAWVDQQRAVIEARGPGAVGMTVSLVAEAGMTACAVLQQFAREQQDRHVLLRISYWARNVLVSDRTGQWVRVVEDVLRQPSFGVHESWEAAQLACSLAQTAHPEGQLRPAGDRLGVIIRSAVASVLAVHLAAADEWEMSLVNDLREISLADPPRSVLFTLIRVVLDLARQDARLGVPLSERLRVLDNKLPAGPAADRLRAVVLVESYDADRADPASSGIWWEQALPLSGRLVAAGSPRADVADFLALLEDACPDQDRVGLHSALAQGLGQAPSVQEIASWKDAYEAAHEPLPSAWRTVWELSPVLSPEVLEPWRPLIEALRALTERPAPARPEPVMRFTTWFESHGGLSADVFAARAAEEGPAAAAGLLVNAPVERTDVDASGARAGLLGDLVSQDPQLWARDVDAVAAAVASDPAMLATYFNSLHRATREGKLDHGELASIALAAFAARPAAGQDKSGTEQLQRVICNLLHRAWESGLLLDTASGESEAAVEWLQDLVTGWTRPRTDTPQPLLTAVDQPGGAALLSLTAGALQQAHRTGQALADPARGVLTRLLEDEPDDQALAIIGFCLGQLTHMDAAWAEEHTDRLYALDTPWRPTATWLRQGQPHTGVLARLDRSALLRAAAGPGGIPVLDKIILSFLTGSEALGPALALLTELAAQDGGPQAVSELLSRLAQAVIRCAETSPWPERATALWRCALDTQLEPAALTGAGRFAYADRLDDAAWLELTARTVARQPEVEAPYAVAERAARHPDSADALLIAAAVLGAQVDVFHRQEIQGHAARLFAQSTAEGTAGHEQLRIALINAGAIEAAYKDIHLGP</sequence>
<dbReference type="EMBL" id="JBEPFB010000024">
    <property type="protein sequence ID" value="MER7378442.1"/>
    <property type="molecule type" value="Genomic_DNA"/>
</dbReference>
<name>A0ABV1Y3L8_9ACTN</name>
<protein>
    <submittedName>
        <fullName evidence="1">Uncharacterized protein</fullName>
    </submittedName>
</protein>
<comment type="caution">
    <text evidence="1">The sequence shown here is derived from an EMBL/GenBank/DDBJ whole genome shotgun (WGS) entry which is preliminary data.</text>
</comment>